<dbReference type="Pfam" id="PF09994">
    <property type="entry name" value="T6SS_Tle1-like_cat"/>
    <property type="match status" value="1"/>
</dbReference>
<dbReference type="InterPro" id="IPR018712">
    <property type="entry name" value="Tle1-like_cat"/>
</dbReference>
<dbReference type="OrthoDB" id="4378831at2"/>
<protein>
    <submittedName>
        <fullName evidence="3">Putative alpha/beta hydrolase family protein DUF2235</fullName>
    </submittedName>
</protein>
<evidence type="ECO:0000259" key="2">
    <source>
        <dbReference type="Pfam" id="PF09994"/>
    </source>
</evidence>
<keyword evidence="3" id="KW-0378">Hydrolase</keyword>
<proteinExistence type="predicted"/>
<name>A0A366GX78_9GAMM</name>
<dbReference type="GO" id="GO:0016787">
    <property type="term" value="F:hydrolase activity"/>
    <property type="evidence" value="ECO:0007669"/>
    <property type="project" value="UniProtKB-KW"/>
</dbReference>
<dbReference type="RefSeq" id="WP_113861657.1">
    <property type="nucleotide sequence ID" value="NZ_QNRO01000003.1"/>
</dbReference>
<feature type="region of interest" description="Disordered" evidence="1">
    <location>
        <begin position="132"/>
        <end position="159"/>
    </location>
</feature>
<dbReference type="PANTHER" id="PTHR33840:SF1">
    <property type="entry name" value="TLE1 PHOSPHOLIPASE DOMAIN-CONTAINING PROTEIN"/>
    <property type="match status" value="1"/>
</dbReference>
<dbReference type="PANTHER" id="PTHR33840">
    <property type="match status" value="1"/>
</dbReference>
<dbReference type="EMBL" id="QNRO01000003">
    <property type="protein sequence ID" value="RBP32524.1"/>
    <property type="molecule type" value="Genomic_DNA"/>
</dbReference>
<evidence type="ECO:0000256" key="1">
    <source>
        <dbReference type="SAM" id="MobiDB-lite"/>
    </source>
</evidence>
<comment type="caution">
    <text evidence="3">The sequence shown here is derived from an EMBL/GenBank/DDBJ whole genome shotgun (WGS) entry which is preliminary data.</text>
</comment>
<dbReference type="Proteomes" id="UP000252995">
    <property type="component" value="Unassembled WGS sequence"/>
</dbReference>
<evidence type="ECO:0000313" key="3">
    <source>
        <dbReference type="EMBL" id="RBP32524.1"/>
    </source>
</evidence>
<feature type="domain" description="T6SS Phospholipase effector Tle1-like catalytic" evidence="2">
    <location>
        <begin position="376"/>
        <end position="472"/>
    </location>
</feature>
<reference evidence="3 4" key="1">
    <citation type="submission" date="2018-06" db="EMBL/GenBank/DDBJ databases">
        <title>Freshwater and sediment microbial communities from various areas in North America, analyzing microbe dynamics in response to fracking.</title>
        <authorList>
            <person name="Lamendella R."/>
        </authorList>
    </citation>
    <scope>NUCLEOTIDE SEQUENCE [LARGE SCALE GENOMIC DNA]</scope>
    <source>
        <strain evidence="3 4">114J</strain>
    </source>
</reference>
<evidence type="ECO:0000313" key="4">
    <source>
        <dbReference type="Proteomes" id="UP000252995"/>
    </source>
</evidence>
<sequence>MHIKPFHRLRPADLPLVESPFLASQTLRRTLSDPLAGHSSLILGVIPGVLPGTPREAVHQYLISRIATGELCLVHTGIGSDRPMSPVVSWRTGQGDGNAGAWQCESGAREIIGLEHSVAELNRKGVTPKDLSRTEGIGFRNYQGSPAESELNGGPQYKNADRRLTLPLGASASVLPLATESETPASEGEAEGVHLVAGLFTDGTLNNVDNIEIFRERLMAECVAPIKADPSRLEECRNRLAMRMGESYASGPTNVVKLFDLYDEEGFEDGSQRTVTVKAYEPGAGTKSGEEDSLIGAATGLGETGVIEQVRRLFKEAARRILDATEGAKIQTLTVDLFGFSRGAAAARHATNEILKGRNGEMGMALTDEGIGWPGEVRIRFLGLFDTVAGIFNPSSLDLSAGNDRNSPVELYLDADKISHVVHLVAADEKRANFSLNSIKGEDGRLPENFAEISLPGAHSDVGGGYPDLQTEDLLLYPTLSIRGSETRWPRKTMEWDNLKSLQSRVELEGWVGPNSFPLSDGREPSIRIEQKRNEHPLPDGQVEMSLKMTRQIKGEYSRVGLYLMHELARAKGVPLDQIDETDPAMRMPDELGEIAERFSQQIDAGEIELSLHTDKIDWLRQRYIHHSDHYNPLEWLMAGEIAALEIPAQEFIHPLRPALSRKRKIHPNTISG</sequence>
<dbReference type="AlphaFoldDB" id="A0A366GX78"/>
<gene>
    <name evidence="3" type="ORF">DET50_10384</name>
</gene>
<accession>A0A366GX78</accession>
<organism evidence="3 4">
    <name type="scientific">Marinobacter pelagius</name>
    <dbReference type="NCBI Taxonomy" id="379482"/>
    <lineage>
        <taxon>Bacteria</taxon>
        <taxon>Pseudomonadati</taxon>
        <taxon>Pseudomonadota</taxon>
        <taxon>Gammaproteobacteria</taxon>
        <taxon>Pseudomonadales</taxon>
        <taxon>Marinobacteraceae</taxon>
        <taxon>Marinobacter</taxon>
    </lineage>
</organism>